<dbReference type="InParanoid" id="A0A1Z5JZ75"/>
<evidence type="ECO:0000313" key="2">
    <source>
        <dbReference type="EMBL" id="GAX19229.1"/>
    </source>
</evidence>
<name>A0A1Z5JZ75_FISSO</name>
<protein>
    <submittedName>
        <fullName evidence="2">Uncharacterized protein</fullName>
    </submittedName>
</protein>
<proteinExistence type="predicted"/>
<keyword evidence="3" id="KW-1185">Reference proteome</keyword>
<reference evidence="2 3" key="1">
    <citation type="journal article" date="2015" name="Plant Cell">
        <title>Oil accumulation by the oleaginous diatom Fistulifera solaris as revealed by the genome and transcriptome.</title>
        <authorList>
            <person name="Tanaka T."/>
            <person name="Maeda Y."/>
            <person name="Veluchamy A."/>
            <person name="Tanaka M."/>
            <person name="Abida H."/>
            <person name="Marechal E."/>
            <person name="Bowler C."/>
            <person name="Muto M."/>
            <person name="Sunaga Y."/>
            <person name="Tanaka M."/>
            <person name="Yoshino T."/>
            <person name="Taniguchi T."/>
            <person name="Fukuda Y."/>
            <person name="Nemoto M."/>
            <person name="Matsumoto M."/>
            <person name="Wong P.S."/>
            <person name="Aburatani S."/>
            <person name="Fujibuchi W."/>
        </authorList>
    </citation>
    <scope>NUCLEOTIDE SEQUENCE [LARGE SCALE GENOMIC DNA]</scope>
    <source>
        <strain evidence="2 3">JPCC DA0580</strain>
    </source>
</reference>
<feature type="region of interest" description="Disordered" evidence="1">
    <location>
        <begin position="52"/>
        <end position="102"/>
    </location>
</feature>
<evidence type="ECO:0000256" key="1">
    <source>
        <dbReference type="SAM" id="MobiDB-lite"/>
    </source>
</evidence>
<accession>A0A1Z5JZ75</accession>
<dbReference type="EMBL" id="BDSP01000136">
    <property type="protein sequence ID" value="GAX19229.1"/>
    <property type="molecule type" value="Genomic_DNA"/>
</dbReference>
<feature type="compositionally biased region" description="Polar residues" evidence="1">
    <location>
        <begin position="89"/>
        <end position="102"/>
    </location>
</feature>
<organism evidence="2 3">
    <name type="scientific">Fistulifera solaris</name>
    <name type="common">Oleaginous diatom</name>
    <dbReference type="NCBI Taxonomy" id="1519565"/>
    <lineage>
        <taxon>Eukaryota</taxon>
        <taxon>Sar</taxon>
        <taxon>Stramenopiles</taxon>
        <taxon>Ochrophyta</taxon>
        <taxon>Bacillariophyta</taxon>
        <taxon>Bacillariophyceae</taxon>
        <taxon>Bacillariophycidae</taxon>
        <taxon>Naviculales</taxon>
        <taxon>Naviculaceae</taxon>
        <taxon>Fistulifera</taxon>
    </lineage>
</organism>
<dbReference type="AlphaFoldDB" id="A0A1Z5JZ75"/>
<feature type="compositionally biased region" description="Acidic residues" evidence="1">
    <location>
        <begin position="52"/>
        <end position="61"/>
    </location>
</feature>
<evidence type="ECO:0000313" key="3">
    <source>
        <dbReference type="Proteomes" id="UP000198406"/>
    </source>
</evidence>
<dbReference type="Proteomes" id="UP000198406">
    <property type="component" value="Unassembled WGS sequence"/>
</dbReference>
<comment type="caution">
    <text evidence="2">The sequence shown here is derived from an EMBL/GenBank/DDBJ whole genome shotgun (WGS) entry which is preliminary data.</text>
</comment>
<gene>
    <name evidence="2" type="ORF">FisN_4Lu577</name>
</gene>
<sequence length="138" mass="15750">MYAEAWKDGDPYEVLNIPMDRLTLKALIEMAESSKKCEYESWQEEANNFEYVEDDDNDGDGEMVSSDISFEEETDPVIGETIDDKESNENGTASTSNTKRSYNYQVKTVEVPNSHVVVPKNQITRISNEARAWRKLLA</sequence>